<dbReference type="CDD" id="cd02022">
    <property type="entry name" value="DPCK"/>
    <property type="match status" value="1"/>
</dbReference>
<dbReference type="EC" id="2.7.1.24" evidence="5 6"/>
<dbReference type="GO" id="GO:0005524">
    <property type="term" value="F:ATP binding"/>
    <property type="evidence" value="ECO:0007669"/>
    <property type="project" value="UniProtKB-UniRule"/>
</dbReference>
<comment type="caution">
    <text evidence="7">The sequence shown here is derived from an EMBL/GenBank/DDBJ whole genome shotgun (WGS) entry which is preliminary data.</text>
</comment>
<dbReference type="PANTHER" id="PTHR10695">
    <property type="entry name" value="DEPHOSPHO-COA KINASE-RELATED"/>
    <property type="match status" value="1"/>
</dbReference>
<keyword evidence="5 7" id="KW-0418">Kinase</keyword>
<gene>
    <name evidence="5" type="primary">coaE</name>
    <name evidence="7" type="ORF">EHS89_07885</name>
</gene>
<dbReference type="RefSeq" id="WP_124925589.1">
    <property type="nucleotide sequence ID" value="NZ_BMOH01000005.1"/>
</dbReference>
<dbReference type="InterPro" id="IPR027417">
    <property type="entry name" value="P-loop_NTPase"/>
</dbReference>
<name>A0A3P1SSF2_9GAMM</name>
<dbReference type="PANTHER" id="PTHR10695:SF46">
    <property type="entry name" value="BIFUNCTIONAL COENZYME A SYNTHASE-RELATED"/>
    <property type="match status" value="1"/>
</dbReference>
<keyword evidence="4 5" id="KW-0173">Coenzyme A biosynthesis</keyword>
<dbReference type="GO" id="GO:0004140">
    <property type="term" value="F:dephospho-CoA kinase activity"/>
    <property type="evidence" value="ECO:0007669"/>
    <property type="project" value="UniProtKB-UniRule"/>
</dbReference>
<sequence length="205" mass="23044">MFVVGLTGGIGSGKSAVSRLFEAFGVTVIDADQVAREVVEPGEQALDNIAQRFGSDILLSNGSLDRSALRKIVFEEPRQRDWLEDLLHPLIRTRIMLKLEQSNSGYAMLASPLLLETDQHLLVNHILVVDVDVETQISRTVSRDSTDEVQVRAIIAAQMPREERVSKADDLIDNRGNEEQLKIVVEKLHREFMKKAQQDWENDIG</sequence>
<comment type="subcellular location">
    <subcellularLocation>
        <location evidence="5">Cytoplasm</location>
    </subcellularLocation>
</comment>
<comment type="catalytic activity">
    <reaction evidence="5">
        <text>3'-dephospho-CoA + ATP = ADP + CoA + H(+)</text>
        <dbReference type="Rhea" id="RHEA:18245"/>
        <dbReference type="ChEBI" id="CHEBI:15378"/>
        <dbReference type="ChEBI" id="CHEBI:30616"/>
        <dbReference type="ChEBI" id="CHEBI:57287"/>
        <dbReference type="ChEBI" id="CHEBI:57328"/>
        <dbReference type="ChEBI" id="CHEBI:456216"/>
        <dbReference type="EC" id="2.7.1.24"/>
    </reaction>
</comment>
<evidence type="ECO:0000256" key="5">
    <source>
        <dbReference type="HAMAP-Rule" id="MF_00376"/>
    </source>
</evidence>
<dbReference type="GO" id="GO:0005737">
    <property type="term" value="C:cytoplasm"/>
    <property type="evidence" value="ECO:0007669"/>
    <property type="project" value="UniProtKB-SubCell"/>
</dbReference>
<keyword evidence="5 7" id="KW-0808">Transferase</keyword>
<dbReference type="Gene3D" id="3.40.50.300">
    <property type="entry name" value="P-loop containing nucleotide triphosphate hydrolases"/>
    <property type="match status" value="1"/>
</dbReference>
<dbReference type="GO" id="GO:0015937">
    <property type="term" value="P:coenzyme A biosynthetic process"/>
    <property type="evidence" value="ECO:0007669"/>
    <property type="project" value="UniProtKB-UniRule"/>
</dbReference>
<reference evidence="7 8" key="1">
    <citation type="submission" date="2018-11" db="EMBL/GenBank/DDBJ databases">
        <title>The draft genome sequence of Amphritea balenae JAMM 1525T.</title>
        <authorList>
            <person name="Fang Z."/>
            <person name="Zhang Y."/>
            <person name="Han X."/>
        </authorList>
    </citation>
    <scope>NUCLEOTIDE SEQUENCE [LARGE SCALE GENOMIC DNA]</scope>
    <source>
        <strain evidence="7 8">JAMM 1525</strain>
    </source>
</reference>
<dbReference type="HAMAP" id="MF_00376">
    <property type="entry name" value="Dephospho_CoA_kinase"/>
    <property type="match status" value="1"/>
</dbReference>
<dbReference type="EMBL" id="RQXV01000003">
    <property type="protein sequence ID" value="RRD00119.1"/>
    <property type="molecule type" value="Genomic_DNA"/>
</dbReference>
<keyword evidence="5" id="KW-0963">Cytoplasm</keyword>
<organism evidence="7 8">
    <name type="scientific">Amphritea balenae</name>
    <dbReference type="NCBI Taxonomy" id="452629"/>
    <lineage>
        <taxon>Bacteria</taxon>
        <taxon>Pseudomonadati</taxon>
        <taxon>Pseudomonadota</taxon>
        <taxon>Gammaproteobacteria</taxon>
        <taxon>Oceanospirillales</taxon>
        <taxon>Oceanospirillaceae</taxon>
        <taxon>Amphritea</taxon>
    </lineage>
</organism>
<proteinExistence type="inferred from homology"/>
<dbReference type="OrthoDB" id="9812943at2"/>
<protein>
    <recommendedName>
        <fullName evidence="5 6">Dephospho-CoA kinase</fullName>
        <ecNumber evidence="5 6">2.7.1.24</ecNumber>
    </recommendedName>
    <alternativeName>
        <fullName evidence="5">Dephosphocoenzyme A kinase</fullName>
    </alternativeName>
</protein>
<evidence type="ECO:0000256" key="6">
    <source>
        <dbReference type="NCBIfam" id="TIGR00152"/>
    </source>
</evidence>
<evidence type="ECO:0000256" key="3">
    <source>
        <dbReference type="ARBA" id="ARBA00022840"/>
    </source>
</evidence>
<evidence type="ECO:0000256" key="4">
    <source>
        <dbReference type="ARBA" id="ARBA00022993"/>
    </source>
</evidence>
<evidence type="ECO:0000313" key="7">
    <source>
        <dbReference type="EMBL" id="RRD00119.1"/>
    </source>
</evidence>
<comment type="function">
    <text evidence="5">Catalyzes the phosphorylation of the 3'-hydroxyl group of dephosphocoenzyme A to form coenzyme A.</text>
</comment>
<comment type="similarity">
    <text evidence="1 5">Belongs to the CoaE family.</text>
</comment>
<dbReference type="InterPro" id="IPR001977">
    <property type="entry name" value="Depp_CoAkinase"/>
</dbReference>
<dbReference type="SUPFAM" id="SSF52540">
    <property type="entry name" value="P-loop containing nucleoside triphosphate hydrolases"/>
    <property type="match status" value="1"/>
</dbReference>
<dbReference type="Proteomes" id="UP000267535">
    <property type="component" value="Unassembled WGS sequence"/>
</dbReference>
<evidence type="ECO:0000256" key="2">
    <source>
        <dbReference type="ARBA" id="ARBA00022741"/>
    </source>
</evidence>
<evidence type="ECO:0000313" key="8">
    <source>
        <dbReference type="Proteomes" id="UP000267535"/>
    </source>
</evidence>
<comment type="pathway">
    <text evidence="5">Cofactor biosynthesis; coenzyme A biosynthesis; CoA from (R)-pantothenate: step 5/5.</text>
</comment>
<keyword evidence="2 5" id="KW-0547">Nucleotide-binding</keyword>
<dbReference type="NCBIfam" id="TIGR00152">
    <property type="entry name" value="dephospho-CoA kinase"/>
    <property type="match status" value="1"/>
</dbReference>
<accession>A0A3P1SSF2</accession>
<keyword evidence="3 5" id="KW-0067">ATP-binding</keyword>
<dbReference type="PROSITE" id="PS51219">
    <property type="entry name" value="DPCK"/>
    <property type="match status" value="1"/>
</dbReference>
<evidence type="ECO:0000256" key="1">
    <source>
        <dbReference type="ARBA" id="ARBA00009018"/>
    </source>
</evidence>
<keyword evidence="8" id="KW-1185">Reference proteome</keyword>
<dbReference type="UniPathway" id="UPA00241">
    <property type="reaction ID" value="UER00356"/>
</dbReference>
<dbReference type="Pfam" id="PF01121">
    <property type="entry name" value="CoaE"/>
    <property type="match status" value="1"/>
</dbReference>
<feature type="binding site" evidence="5">
    <location>
        <begin position="11"/>
        <end position="16"/>
    </location>
    <ligand>
        <name>ATP</name>
        <dbReference type="ChEBI" id="CHEBI:30616"/>
    </ligand>
</feature>
<dbReference type="AlphaFoldDB" id="A0A3P1SSF2"/>